<reference evidence="1 2" key="1">
    <citation type="submission" date="2021-05" db="EMBL/GenBank/DDBJ databases">
        <title>A Polyphasic approach of four new species of the genus Ohtaekwangia: Ohtaekwangia histidinii sp. nov., Ohtaekwangia cretensis sp. nov., Ohtaekwangia indiensis sp. nov., Ohtaekwangia reichenbachii sp. nov. from diverse environment.</title>
        <authorList>
            <person name="Octaviana S."/>
        </authorList>
    </citation>
    <scope>NUCLEOTIDE SEQUENCE [LARGE SCALE GENOMIC DNA]</scope>
    <source>
        <strain evidence="1 2">PWU37</strain>
    </source>
</reference>
<dbReference type="AlphaFoldDB" id="A0AAP2D691"/>
<dbReference type="EMBL" id="JAHESC010000006">
    <property type="protein sequence ID" value="MBT1686088.1"/>
    <property type="molecule type" value="Genomic_DNA"/>
</dbReference>
<evidence type="ECO:0000313" key="1">
    <source>
        <dbReference type="EMBL" id="MBT1686088.1"/>
    </source>
</evidence>
<organism evidence="1 2">
    <name type="scientific">Dawidia soli</name>
    <dbReference type="NCBI Taxonomy" id="2782352"/>
    <lineage>
        <taxon>Bacteria</taxon>
        <taxon>Pseudomonadati</taxon>
        <taxon>Bacteroidota</taxon>
        <taxon>Cytophagia</taxon>
        <taxon>Cytophagales</taxon>
        <taxon>Chryseotaleaceae</taxon>
        <taxon>Dawidia</taxon>
    </lineage>
</organism>
<dbReference type="Proteomes" id="UP001319180">
    <property type="component" value="Unassembled WGS sequence"/>
</dbReference>
<name>A0AAP2D691_9BACT</name>
<keyword evidence="2" id="KW-1185">Reference proteome</keyword>
<accession>A0AAP2D691</accession>
<dbReference type="Pfam" id="PF20391">
    <property type="entry name" value="DUF6686"/>
    <property type="match status" value="1"/>
</dbReference>
<sequence>MLCSDITYHQNSFGFTKKCTCHNAVHLTFGNISLLLSRSQTTDFTTYIRETLAAECCLADYDERAIYIPTRDFSMMFAMTYNELRLLYEILDHTLLMIEVEEALKCE</sequence>
<dbReference type="InterPro" id="IPR046508">
    <property type="entry name" value="DUF6686"/>
</dbReference>
<dbReference type="RefSeq" id="WP_254089329.1">
    <property type="nucleotide sequence ID" value="NZ_JAHESC010000006.1"/>
</dbReference>
<protein>
    <submittedName>
        <fullName evidence="1">Uncharacterized protein</fullName>
    </submittedName>
</protein>
<comment type="caution">
    <text evidence="1">The sequence shown here is derived from an EMBL/GenBank/DDBJ whole genome shotgun (WGS) entry which is preliminary data.</text>
</comment>
<evidence type="ECO:0000313" key="2">
    <source>
        <dbReference type="Proteomes" id="UP001319180"/>
    </source>
</evidence>
<gene>
    <name evidence="1" type="ORF">KK078_05945</name>
</gene>
<proteinExistence type="predicted"/>